<dbReference type="RefSeq" id="WP_106581835.1">
    <property type="nucleotide sequence ID" value="NZ_PYGA01000003.1"/>
</dbReference>
<feature type="signal peptide" evidence="3">
    <location>
        <begin position="1"/>
        <end position="26"/>
    </location>
</feature>
<accession>A0A2P8DQA7</accession>
<evidence type="ECO:0000256" key="2">
    <source>
        <dbReference type="SAM" id="Phobius"/>
    </source>
</evidence>
<dbReference type="AlphaFoldDB" id="A0A2P8DQA7"/>
<organism evidence="4 5">
    <name type="scientific">Murinocardiopsis flavida</name>
    <dbReference type="NCBI Taxonomy" id="645275"/>
    <lineage>
        <taxon>Bacteria</taxon>
        <taxon>Bacillati</taxon>
        <taxon>Actinomycetota</taxon>
        <taxon>Actinomycetes</taxon>
        <taxon>Streptosporangiales</taxon>
        <taxon>Nocardiopsidaceae</taxon>
        <taxon>Murinocardiopsis</taxon>
    </lineage>
</organism>
<comment type="caution">
    <text evidence="4">The sequence shown here is derived from an EMBL/GenBank/DDBJ whole genome shotgun (WGS) entry which is preliminary data.</text>
</comment>
<feature type="chain" id="PRO_5039178616" evidence="3">
    <location>
        <begin position="27"/>
        <end position="241"/>
    </location>
</feature>
<keyword evidence="5" id="KW-1185">Reference proteome</keyword>
<feature type="compositionally biased region" description="Pro residues" evidence="1">
    <location>
        <begin position="72"/>
        <end position="110"/>
    </location>
</feature>
<keyword evidence="2" id="KW-0812">Transmembrane</keyword>
<dbReference type="Proteomes" id="UP000240542">
    <property type="component" value="Unassembled WGS sequence"/>
</dbReference>
<keyword evidence="2" id="KW-1133">Transmembrane helix</keyword>
<feature type="transmembrane region" description="Helical" evidence="2">
    <location>
        <begin position="202"/>
        <end position="222"/>
    </location>
</feature>
<sequence length="241" mass="24350">MVPPHLPAARSLRLLLAVGTALLCCAAADTTGGEPRLRARHDNATAASPGGPAAIPDTAPPPGTGATAPSPLISPDPSVPAPPQPSVEPPPQVPEPPVTTPAPAPPTPPPRRPESAATTTSRGDGVGVRHPAPTPSPPSEPSPGASPSPPPPPSRDSPRAKSARLAPSTPEPSGTPTAPADLSVRYGHDPVAPARSPGLLRYAPSCALGLLAAVVLVLRLSVGWPRFPPRYRGRRRTTGPD</sequence>
<protein>
    <submittedName>
        <fullName evidence="4">Uncharacterized protein</fullName>
    </submittedName>
</protein>
<keyword evidence="2" id="KW-0472">Membrane</keyword>
<reference evidence="4 5" key="1">
    <citation type="submission" date="2018-03" db="EMBL/GenBank/DDBJ databases">
        <title>Genomic Encyclopedia of Archaeal and Bacterial Type Strains, Phase II (KMG-II): from individual species to whole genera.</title>
        <authorList>
            <person name="Goeker M."/>
        </authorList>
    </citation>
    <scope>NUCLEOTIDE SEQUENCE [LARGE SCALE GENOMIC DNA]</scope>
    <source>
        <strain evidence="4 5">DSM 45312</strain>
    </source>
</reference>
<gene>
    <name evidence="4" type="ORF">CLV63_103141</name>
</gene>
<evidence type="ECO:0000313" key="4">
    <source>
        <dbReference type="EMBL" id="PSK99417.1"/>
    </source>
</evidence>
<name>A0A2P8DQA7_9ACTN</name>
<evidence type="ECO:0000256" key="3">
    <source>
        <dbReference type="SAM" id="SignalP"/>
    </source>
</evidence>
<dbReference type="PRINTS" id="PR01217">
    <property type="entry name" value="PRICHEXTENSN"/>
</dbReference>
<feature type="compositionally biased region" description="Pro residues" evidence="1">
    <location>
        <begin position="132"/>
        <end position="155"/>
    </location>
</feature>
<dbReference type="EMBL" id="PYGA01000003">
    <property type="protein sequence ID" value="PSK99417.1"/>
    <property type="molecule type" value="Genomic_DNA"/>
</dbReference>
<feature type="region of interest" description="Disordered" evidence="1">
    <location>
        <begin position="42"/>
        <end position="184"/>
    </location>
</feature>
<keyword evidence="3" id="KW-0732">Signal</keyword>
<evidence type="ECO:0000256" key="1">
    <source>
        <dbReference type="SAM" id="MobiDB-lite"/>
    </source>
</evidence>
<proteinExistence type="predicted"/>
<evidence type="ECO:0000313" key="5">
    <source>
        <dbReference type="Proteomes" id="UP000240542"/>
    </source>
</evidence>